<sequence length="1329" mass="150636">MAEVKQNKQEEVEEKAETEMQQWAAIERLPTVKRLKYSLFNQRIVNVAELGAVERHRFIDDLIKNVEEDNRRLLEKIIERMNKVDVKLPTIEILYKALTVEAQCKVVKEQQLPTLWSTIKSSWQGFTTAIGKSRKVNLSIIRDVSGIIKPSRMTLLLGPPGCGKTTLLLSLAGKVDQSLKVTGEITYNGSKLDEMNPAKTSAYISQADLHIPQMTVRETLDFSARCQGIGDRAGIMEEVVRREKQAGIVPDLMIDTYMKAISAEGLQTSLQADYMLKILNLETCSETMVGDAMRRGISGGQKKRLTIGEMMIGPARAFFMDEISNGLDSSTTYQIISCIQQYVHITAATTLISLLQPAPETFDLFDDIILMAEGKIIYHGPRELVLDYFEDCGFRCPRRKGIADFLQEIISEKDQAQYWYNKETAYSFINANEFSAKFKSSSVGKELQNELLKKYDNRHSDANSIAFSTSSTTKWELLKTCMAREYLLMKRNSFVHMFKIGQLIIVALVTITVFIRTQMAVDMVHASYYIGSLRYTIIRLMTNGVAELTLSIVSLPVLYKQRDFHFYPAWAYAIPATVLKIPFSLAESFIWTGLTYYIIGYSPEIQRFLYHFLLLFVLHQTSTSMFRFLASITRIHHKASFSGALALVTSFMFGGYILPQSSFPTWLQWAFWLSPATYAEIGLSINEFQAPRWQKLLPENVTLGQLVLKSQGLNYKRSFCWLSIGALCFLALLYNICYTIALTYLNRTSKTIISNQQLSSRRDGKGSDFCRNLERKTAKSSAPGKMIIPFKPLTMTFQNVNYYIDAPKEMIERGFLDKRLQLLENITGALRPGILTALMGISGAGKTTLMDVLCGRKTSGIIEGDIRIEGYPKIQNTFARVSGYCEQNDIHSPQITIAESVMFSAWLRLPPEVDQETKTDFVEFVLETVELEKIRDELVGIPNISGLSTEQRKRLTIAVELVANPSIIFMDEPTSGLDARAAATVMRAVKNIVNMGRTAVCTIHQPSIDIFESFDELILIKKGGRVTYSGPLGQNSQKAIEYFERIPGVPKIKDNYNPATWMLEVTSAVVEEKLGIDFAHLYIDSSPYWDNKRLVEQLIIPQQGSSDLHFVESFSHIRWLQFKSCFWKLSLSYWRSSTYNMMRLTFMLVLSLLFAALFWQKGRKITNEQDLLSILGSMYLAMLFLGINNCSSVLPIIARERAVMYRELSAGTYSSFMYSLAQVIVEIPCLFVLATIYVLITYPAVGYYWSASKIMWYYYIVFCTLLCFNYLGMLIMSVSPNIQVASVLAAATYTILNLFSGFLIPKLVSTHIHLQLISLLDELNEIEIG</sequence>
<gene>
    <name evidence="12" type="ORF">M5K25_021686</name>
</gene>
<dbReference type="InterPro" id="IPR003593">
    <property type="entry name" value="AAA+_ATPase"/>
</dbReference>
<dbReference type="SUPFAM" id="SSF52540">
    <property type="entry name" value="P-loop containing nucleoside triphosphate hydrolases"/>
    <property type="match status" value="2"/>
</dbReference>
<evidence type="ECO:0000313" key="13">
    <source>
        <dbReference type="Proteomes" id="UP001552299"/>
    </source>
</evidence>
<organism evidence="12 13">
    <name type="scientific">Dendrobium thyrsiflorum</name>
    <name type="common">Pinecone-like raceme dendrobium</name>
    <name type="synonym">Orchid</name>
    <dbReference type="NCBI Taxonomy" id="117978"/>
    <lineage>
        <taxon>Eukaryota</taxon>
        <taxon>Viridiplantae</taxon>
        <taxon>Streptophyta</taxon>
        <taxon>Embryophyta</taxon>
        <taxon>Tracheophyta</taxon>
        <taxon>Spermatophyta</taxon>
        <taxon>Magnoliopsida</taxon>
        <taxon>Liliopsida</taxon>
        <taxon>Asparagales</taxon>
        <taxon>Orchidaceae</taxon>
        <taxon>Epidendroideae</taxon>
        <taxon>Malaxideae</taxon>
        <taxon>Dendrobiinae</taxon>
        <taxon>Dendrobium</taxon>
    </lineage>
</organism>
<keyword evidence="6" id="KW-0547">Nucleotide-binding</keyword>
<dbReference type="GO" id="GO:0005886">
    <property type="term" value="C:plasma membrane"/>
    <property type="evidence" value="ECO:0007669"/>
    <property type="project" value="UniProtKB-ARBA"/>
</dbReference>
<dbReference type="Pfam" id="PF19055">
    <property type="entry name" value="ABC2_membrane_7"/>
    <property type="match status" value="2"/>
</dbReference>
<keyword evidence="8 10" id="KW-1133">Transmembrane helix</keyword>
<evidence type="ECO:0000259" key="11">
    <source>
        <dbReference type="PROSITE" id="PS50893"/>
    </source>
</evidence>
<comment type="similarity">
    <text evidence="2">Belongs to the ABC transporter superfamily. ABCG family. PDR (TC 3.A.1.205) subfamily.</text>
</comment>
<dbReference type="FunFam" id="3.40.50.300:FF:000157">
    <property type="entry name" value="ABC transporter G family member 34"/>
    <property type="match status" value="1"/>
</dbReference>
<dbReference type="Pfam" id="PF01061">
    <property type="entry name" value="ABC2_membrane"/>
    <property type="match status" value="2"/>
</dbReference>
<evidence type="ECO:0000256" key="1">
    <source>
        <dbReference type="ARBA" id="ARBA00004141"/>
    </source>
</evidence>
<evidence type="ECO:0000256" key="6">
    <source>
        <dbReference type="ARBA" id="ARBA00022741"/>
    </source>
</evidence>
<feature type="transmembrane region" description="Helical" evidence="10">
    <location>
        <begin position="535"/>
        <end position="558"/>
    </location>
</feature>
<evidence type="ECO:0000256" key="10">
    <source>
        <dbReference type="SAM" id="Phobius"/>
    </source>
</evidence>
<evidence type="ECO:0000256" key="7">
    <source>
        <dbReference type="ARBA" id="ARBA00022840"/>
    </source>
</evidence>
<feature type="transmembrane region" description="Helical" evidence="10">
    <location>
        <begin position="641"/>
        <end position="659"/>
    </location>
</feature>
<proteinExistence type="inferred from homology"/>
<dbReference type="Gene3D" id="3.40.50.300">
    <property type="entry name" value="P-loop containing nucleotide triphosphate hydrolases"/>
    <property type="match status" value="2"/>
</dbReference>
<comment type="caution">
    <text evidence="12">The sequence shown here is derived from an EMBL/GenBank/DDBJ whole genome shotgun (WGS) entry which is preliminary data.</text>
</comment>
<feature type="transmembrane region" description="Helical" evidence="10">
    <location>
        <begin position="719"/>
        <end position="745"/>
    </location>
</feature>
<feature type="transmembrane region" description="Helical" evidence="10">
    <location>
        <begin position="1141"/>
        <end position="1159"/>
    </location>
</feature>
<evidence type="ECO:0000313" key="12">
    <source>
        <dbReference type="EMBL" id="KAL0907286.1"/>
    </source>
</evidence>
<dbReference type="Pfam" id="PF08370">
    <property type="entry name" value="PDR_assoc"/>
    <property type="match status" value="1"/>
</dbReference>
<evidence type="ECO:0000256" key="8">
    <source>
        <dbReference type="ARBA" id="ARBA00022989"/>
    </source>
</evidence>
<dbReference type="EMBL" id="JANQDX010000017">
    <property type="protein sequence ID" value="KAL0907286.1"/>
    <property type="molecule type" value="Genomic_DNA"/>
</dbReference>
<dbReference type="PROSITE" id="PS00211">
    <property type="entry name" value="ABC_TRANSPORTER_1"/>
    <property type="match status" value="1"/>
</dbReference>
<dbReference type="InterPro" id="IPR034001">
    <property type="entry name" value="ABCG_PDR_1"/>
</dbReference>
<dbReference type="SMART" id="SM00382">
    <property type="entry name" value="AAA"/>
    <property type="match status" value="2"/>
</dbReference>
<keyword evidence="13" id="KW-1185">Reference proteome</keyword>
<dbReference type="Proteomes" id="UP001552299">
    <property type="component" value="Unassembled WGS sequence"/>
</dbReference>
<evidence type="ECO:0000256" key="9">
    <source>
        <dbReference type="ARBA" id="ARBA00023136"/>
    </source>
</evidence>
<evidence type="ECO:0000256" key="3">
    <source>
        <dbReference type="ARBA" id="ARBA00022448"/>
    </source>
</evidence>
<reference evidence="12 13" key="1">
    <citation type="journal article" date="2024" name="Plant Biotechnol. J.">
        <title>Dendrobium thyrsiflorum genome and its molecular insights into genes involved in important horticultural traits.</title>
        <authorList>
            <person name="Chen B."/>
            <person name="Wang J.Y."/>
            <person name="Zheng P.J."/>
            <person name="Li K.L."/>
            <person name="Liang Y.M."/>
            <person name="Chen X.F."/>
            <person name="Zhang C."/>
            <person name="Zhao X."/>
            <person name="He X."/>
            <person name="Zhang G.Q."/>
            <person name="Liu Z.J."/>
            <person name="Xu Q."/>
        </authorList>
    </citation>
    <scope>NUCLEOTIDE SEQUENCE [LARGE SCALE GENOMIC DNA]</scope>
    <source>
        <strain evidence="12">GZMU011</strain>
    </source>
</reference>
<dbReference type="InterPro" id="IPR013525">
    <property type="entry name" value="ABC2_TM"/>
</dbReference>
<feature type="transmembrane region" description="Helical" evidence="10">
    <location>
        <begin position="1256"/>
        <end position="1276"/>
    </location>
</feature>
<feature type="transmembrane region" description="Helical" evidence="10">
    <location>
        <begin position="570"/>
        <end position="596"/>
    </location>
</feature>
<dbReference type="InterPro" id="IPR043926">
    <property type="entry name" value="ABCG_dom"/>
</dbReference>
<dbReference type="Pfam" id="PF00005">
    <property type="entry name" value="ABC_tran"/>
    <property type="match status" value="2"/>
</dbReference>
<keyword evidence="7" id="KW-0067">ATP-binding</keyword>
<accession>A0ABD0UA64</accession>
<keyword evidence="4 10" id="KW-0812">Transmembrane</keyword>
<dbReference type="CDD" id="cd03232">
    <property type="entry name" value="ABCG_PDR_domain2"/>
    <property type="match status" value="1"/>
</dbReference>
<feature type="domain" description="ABC transporter" evidence="11">
    <location>
        <begin position="125"/>
        <end position="398"/>
    </location>
</feature>
<name>A0ABD0UA64_DENTH</name>
<dbReference type="PROSITE" id="PS50893">
    <property type="entry name" value="ABC_TRANSPORTER_2"/>
    <property type="match status" value="2"/>
</dbReference>
<dbReference type="InterPro" id="IPR017871">
    <property type="entry name" value="ABC_transporter-like_CS"/>
</dbReference>
<feature type="transmembrane region" description="Helical" evidence="10">
    <location>
        <begin position="1282"/>
        <end position="1304"/>
    </location>
</feature>
<keyword evidence="3" id="KW-0813">Transport</keyword>
<dbReference type="PANTHER" id="PTHR19241">
    <property type="entry name" value="ATP-BINDING CASSETTE TRANSPORTER"/>
    <property type="match status" value="1"/>
</dbReference>
<dbReference type="InterPro" id="IPR034003">
    <property type="entry name" value="ABCG_PDR_2"/>
</dbReference>
<dbReference type="InterPro" id="IPR003439">
    <property type="entry name" value="ABC_transporter-like_ATP-bd"/>
</dbReference>
<dbReference type="CDD" id="cd03233">
    <property type="entry name" value="ABCG_PDR_domain1"/>
    <property type="match status" value="1"/>
</dbReference>
<dbReference type="InterPro" id="IPR027417">
    <property type="entry name" value="P-loop_NTPase"/>
</dbReference>
<dbReference type="FunFam" id="3.40.50.300:FF:000179">
    <property type="entry name" value="ABC transporter G family member 34"/>
    <property type="match status" value="1"/>
</dbReference>
<feature type="transmembrane region" description="Helical" evidence="10">
    <location>
        <begin position="1218"/>
        <end position="1244"/>
    </location>
</feature>
<keyword evidence="5" id="KW-0677">Repeat</keyword>
<dbReference type="InterPro" id="IPR013581">
    <property type="entry name" value="PDR_assoc"/>
</dbReference>
<evidence type="ECO:0000256" key="2">
    <source>
        <dbReference type="ARBA" id="ARBA00006012"/>
    </source>
</evidence>
<protein>
    <recommendedName>
        <fullName evidence="11">ABC transporter domain-containing protein</fullName>
    </recommendedName>
</protein>
<keyword evidence="9 10" id="KW-0472">Membrane</keyword>
<feature type="transmembrane region" description="Helical" evidence="10">
    <location>
        <begin position="1171"/>
        <end position="1198"/>
    </location>
</feature>
<feature type="domain" description="ABC transporter" evidence="11">
    <location>
        <begin position="795"/>
        <end position="1048"/>
    </location>
</feature>
<comment type="subcellular location">
    <subcellularLocation>
        <location evidence="1">Membrane</location>
        <topology evidence="1">Multi-pass membrane protein</topology>
    </subcellularLocation>
</comment>
<dbReference type="GO" id="GO:0005524">
    <property type="term" value="F:ATP binding"/>
    <property type="evidence" value="ECO:0007669"/>
    <property type="project" value="UniProtKB-KW"/>
</dbReference>
<evidence type="ECO:0000256" key="4">
    <source>
        <dbReference type="ARBA" id="ARBA00022692"/>
    </source>
</evidence>
<evidence type="ECO:0000256" key="5">
    <source>
        <dbReference type="ARBA" id="ARBA00022737"/>
    </source>
</evidence>
<feature type="transmembrane region" description="Helical" evidence="10">
    <location>
        <begin position="494"/>
        <end position="515"/>
    </location>
</feature>